<dbReference type="PROSITE" id="PS50110">
    <property type="entry name" value="RESPONSE_REGULATORY"/>
    <property type="match status" value="1"/>
</dbReference>
<name>A0ABX0Q1P2_9GAMM</name>
<dbReference type="SMART" id="SM00448">
    <property type="entry name" value="REC"/>
    <property type="match status" value="1"/>
</dbReference>
<dbReference type="SUPFAM" id="SSF47226">
    <property type="entry name" value="Histidine-containing phosphotransfer domain, HPT domain"/>
    <property type="match status" value="1"/>
</dbReference>
<evidence type="ECO:0000256" key="2">
    <source>
        <dbReference type="PROSITE-ProRule" id="PRU00169"/>
    </source>
</evidence>
<protein>
    <submittedName>
        <fullName evidence="4">Response regulator</fullName>
    </submittedName>
</protein>
<evidence type="ECO:0000259" key="3">
    <source>
        <dbReference type="PROSITE" id="PS50110"/>
    </source>
</evidence>
<dbReference type="InterPro" id="IPR001789">
    <property type="entry name" value="Sig_transdc_resp-reg_receiver"/>
</dbReference>
<accession>A0ABX0Q1P2</accession>
<dbReference type="CDD" id="cd17546">
    <property type="entry name" value="REC_hyHK_CKI1_RcsC-like"/>
    <property type="match status" value="1"/>
</dbReference>
<sequence>MSQDLHDAPRASGERHLLVADDDPSTRQFLAGALAAHGYVVALAQDGTEALEMARSRRFDALLLDCRMPRAGAVEVLKALRADPAAASSASTALATSAEVPAPLRASLLSEGFAGVIEKPCRVASLLEALAATLGLDDGTRILDDAAGLTAAGDPHTMQALRQLLHAELLDLSGALDRLVDAPAELVERLHRLRSACGFCGAARLGAQAKVLQGHVRETRIVVPGALARFRVELDATLAALSAAG</sequence>
<dbReference type="SUPFAM" id="SSF52172">
    <property type="entry name" value="CheY-like"/>
    <property type="match status" value="1"/>
</dbReference>
<dbReference type="InterPro" id="IPR011006">
    <property type="entry name" value="CheY-like_superfamily"/>
</dbReference>
<keyword evidence="5" id="KW-1185">Reference proteome</keyword>
<evidence type="ECO:0000313" key="4">
    <source>
        <dbReference type="EMBL" id="NID03582.1"/>
    </source>
</evidence>
<dbReference type="Proteomes" id="UP001429601">
    <property type="component" value="Unassembled WGS sequence"/>
</dbReference>
<evidence type="ECO:0000256" key="1">
    <source>
        <dbReference type="ARBA" id="ARBA00022553"/>
    </source>
</evidence>
<dbReference type="PANTHER" id="PTHR44591">
    <property type="entry name" value="STRESS RESPONSE REGULATOR PROTEIN 1"/>
    <property type="match status" value="1"/>
</dbReference>
<dbReference type="PANTHER" id="PTHR44591:SF3">
    <property type="entry name" value="RESPONSE REGULATORY DOMAIN-CONTAINING PROTEIN"/>
    <property type="match status" value="1"/>
</dbReference>
<reference evidence="4 5" key="1">
    <citation type="journal article" date="2011" name="Curr. Microbiol.">
        <title>Luteibacter jiangsuensis sp. nov.: a methamidophos-degrading bacterium isolated from a methamidophos-manufacturing factory.</title>
        <authorList>
            <person name="Wang L."/>
            <person name="Wang G.L."/>
            <person name="Li S.P."/>
            <person name="Jiang J.D."/>
        </authorList>
    </citation>
    <scope>NUCLEOTIDE SEQUENCE [LARGE SCALE GENOMIC DNA]</scope>
    <source>
        <strain evidence="4 5">CGMCC 1.10133</strain>
    </source>
</reference>
<comment type="caution">
    <text evidence="4">The sequence shown here is derived from an EMBL/GenBank/DDBJ whole genome shotgun (WGS) entry which is preliminary data.</text>
</comment>
<dbReference type="RefSeq" id="WP_167122437.1">
    <property type="nucleotide sequence ID" value="NZ_JAAQQR010000001.1"/>
</dbReference>
<evidence type="ECO:0000313" key="5">
    <source>
        <dbReference type="Proteomes" id="UP001429601"/>
    </source>
</evidence>
<dbReference type="Gene3D" id="1.20.120.160">
    <property type="entry name" value="HPT domain"/>
    <property type="match status" value="1"/>
</dbReference>
<gene>
    <name evidence="4" type="ORF">HBF26_01685</name>
</gene>
<organism evidence="4 5">
    <name type="scientific">Luteibacter jiangsuensis</name>
    <dbReference type="NCBI Taxonomy" id="637577"/>
    <lineage>
        <taxon>Bacteria</taxon>
        <taxon>Pseudomonadati</taxon>
        <taxon>Pseudomonadota</taxon>
        <taxon>Gammaproteobacteria</taxon>
        <taxon>Lysobacterales</taxon>
        <taxon>Rhodanobacteraceae</taxon>
        <taxon>Luteibacter</taxon>
    </lineage>
</organism>
<dbReference type="Gene3D" id="3.40.50.2300">
    <property type="match status" value="1"/>
</dbReference>
<dbReference type="Pfam" id="PF00072">
    <property type="entry name" value="Response_reg"/>
    <property type="match status" value="1"/>
</dbReference>
<feature type="modified residue" description="4-aspartylphosphate" evidence="2">
    <location>
        <position position="65"/>
    </location>
</feature>
<feature type="domain" description="Response regulatory" evidence="3">
    <location>
        <begin position="16"/>
        <end position="134"/>
    </location>
</feature>
<keyword evidence="1 2" id="KW-0597">Phosphoprotein</keyword>
<proteinExistence type="predicted"/>
<dbReference type="InterPro" id="IPR050595">
    <property type="entry name" value="Bact_response_regulator"/>
</dbReference>
<dbReference type="InterPro" id="IPR036641">
    <property type="entry name" value="HPT_dom_sf"/>
</dbReference>
<dbReference type="EMBL" id="JAAQQR010000001">
    <property type="protein sequence ID" value="NID03582.1"/>
    <property type="molecule type" value="Genomic_DNA"/>
</dbReference>